<gene>
    <name evidence="1" type="ORF">FB557_1612</name>
</gene>
<evidence type="ECO:0000313" key="1">
    <source>
        <dbReference type="EMBL" id="TWD16069.1"/>
    </source>
</evidence>
<dbReference type="InterPro" id="IPR029069">
    <property type="entry name" value="HotDog_dom_sf"/>
</dbReference>
<dbReference type="Pfam" id="PF13279">
    <property type="entry name" value="4HBT_2"/>
    <property type="match status" value="1"/>
</dbReference>
<accession>A0A560WEG3</accession>
<dbReference type="SUPFAM" id="SSF54637">
    <property type="entry name" value="Thioesterase/thiol ester dehydrase-isomerase"/>
    <property type="match status" value="1"/>
</dbReference>
<evidence type="ECO:0000313" key="2">
    <source>
        <dbReference type="Proteomes" id="UP000315628"/>
    </source>
</evidence>
<name>A0A560WEG3_9MICO</name>
<dbReference type="AlphaFoldDB" id="A0A560WEG3"/>
<dbReference type="Proteomes" id="UP000315628">
    <property type="component" value="Unassembled WGS sequence"/>
</dbReference>
<proteinExistence type="predicted"/>
<dbReference type="GO" id="GO:0016787">
    <property type="term" value="F:hydrolase activity"/>
    <property type="evidence" value="ECO:0007669"/>
    <property type="project" value="UniProtKB-KW"/>
</dbReference>
<dbReference type="RefSeq" id="WP_170236235.1">
    <property type="nucleotide sequence ID" value="NZ_BAAAYT010000001.1"/>
</dbReference>
<reference evidence="1 2" key="1">
    <citation type="submission" date="2019-06" db="EMBL/GenBank/DDBJ databases">
        <title>Sequencing the genomes of 1000 actinobacteria strains.</title>
        <authorList>
            <person name="Klenk H.-P."/>
        </authorList>
    </citation>
    <scope>NUCLEOTIDE SEQUENCE [LARGE SCALE GENOMIC DNA]</scope>
    <source>
        <strain evidence="1 2">DSM 18935</strain>
    </source>
</reference>
<dbReference type="Gene3D" id="3.10.129.10">
    <property type="entry name" value="Hotdog Thioesterase"/>
    <property type="match status" value="1"/>
</dbReference>
<protein>
    <submittedName>
        <fullName evidence="1">Acyl-CoA thioester hydrolase</fullName>
    </submittedName>
</protein>
<keyword evidence="2" id="KW-1185">Reference proteome</keyword>
<keyword evidence="1" id="KW-0378">Hydrolase</keyword>
<sequence>MGEVHEVQIQARLRDINTGGHVDNVEAMRVLDEARIRFFGLGRRADQLGIPREPGLLDDLPDHVGNLVGAQRVDYLAEMRFAPIQPFRVRMWVGHVGTSSFTVESEIHTTAQGEGGEPAVVAESSVILWDRSSDATWRIDDTVRAVLTRYLGEPVPLRPRPSQPMDA</sequence>
<comment type="caution">
    <text evidence="1">The sequence shown here is derived from an EMBL/GenBank/DDBJ whole genome shotgun (WGS) entry which is preliminary data.</text>
</comment>
<organism evidence="1 2">
    <name type="scientific">Marihabitans asiaticum</name>
    <dbReference type="NCBI Taxonomy" id="415218"/>
    <lineage>
        <taxon>Bacteria</taxon>
        <taxon>Bacillati</taxon>
        <taxon>Actinomycetota</taxon>
        <taxon>Actinomycetes</taxon>
        <taxon>Micrococcales</taxon>
        <taxon>Intrasporangiaceae</taxon>
        <taxon>Marihabitans</taxon>
    </lineage>
</organism>
<dbReference type="CDD" id="cd00586">
    <property type="entry name" value="4HBT"/>
    <property type="match status" value="1"/>
</dbReference>
<dbReference type="EMBL" id="VIUW01000002">
    <property type="protein sequence ID" value="TWD16069.1"/>
    <property type="molecule type" value="Genomic_DNA"/>
</dbReference>